<dbReference type="GO" id="GO:0008270">
    <property type="term" value="F:zinc ion binding"/>
    <property type="evidence" value="ECO:0007669"/>
    <property type="project" value="UniProtKB-KW"/>
</dbReference>
<dbReference type="EMBL" id="VJMH01000118">
    <property type="protein sequence ID" value="KAF0718811.1"/>
    <property type="molecule type" value="Genomic_DNA"/>
</dbReference>
<gene>
    <name evidence="9" type="primary">Aste57867_1468</name>
    <name evidence="8" type="ORF">As57867_001467</name>
    <name evidence="9" type="ORF">ASTE57867_1468</name>
</gene>
<keyword evidence="5" id="KW-0862">Zinc</keyword>
<dbReference type="Proteomes" id="UP000332933">
    <property type="component" value="Unassembled WGS sequence"/>
</dbReference>
<accession>A0A485K9G9</accession>
<keyword evidence="10" id="KW-1185">Reference proteome</keyword>
<dbReference type="Gene3D" id="4.10.1060.10">
    <property type="entry name" value="Zinc finger, RanBP2-type"/>
    <property type="match status" value="1"/>
</dbReference>
<dbReference type="Gene3D" id="3.90.1750.10">
    <property type="entry name" value="Hect, E3 ligase catalytic domains"/>
    <property type="match status" value="1"/>
</dbReference>
<dbReference type="AlphaFoldDB" id="A0A485K9G9"/>
<evidence type="ECO:0000256" key="5">
    <source>
        <dbReference type="ARBA" id="ARBA00022833"/>
    </source>
</evidence>
<dbReference type="Gene3D" id="3.30.2160.10">
    <property type="entry name" value="Hect, E3 ligase catalytic domain"/>
    <property type="match status" value="1"/>
</dbReference>
<dbReference type="GO" id="GO:0043161">
    <property type="term" value="P:proteasome-mediated ubiquitin-dependent protein catabolic process"/>
    <property type="evidence" value="ECO:0007669"/>
    <property type="project" value="TreeGrafter"/>
</dbReference>
<evidence type="ECO:0000256" key="3">
    <source>
        <dbReference type="ARBA" id="ARBA00022771"/>
    </source>
</evidence>
<evidence type="ECO:0000256" key="1">
    <source>
        <dbReference type="ARBA" id="ARBA00022679"/>
    </source>
</evidence>
<proteinExistence type="predicted"/>
<keyword evidence="1" id="KW-0808">Transferase</keyword>
<dbReference type="SUPFAM" id="SSF56204">
    <property type="entry name" value="Hect, E3 ligase catalytic domain"/>
    <property type="match status" value="1"/>
</dbReference>
<feature type="domain" description="HECT" evidence="7">
    <location>
        <begin position="707"/>
        <end position="1045"/>
    </location>
</feature>
<keyword evidence="2" id="KW-0479">Metal-binding</keyword>
<dbReference type="PROSITE" id="PS50237">
    <property type="entry name" value="HECT"/>
    <property type="match status" value="1"/>
</dbReference>
<dbReference type="Gene3D" id="3.30.2410.10">
    <property type="entry name" value="Hect, E3 ligase catalytic domain"/>
    <property type="match status" value="1"/>
</dbReference>
<dbReference type="PANTHER" id="PTHR45670:SF1">
    <property type="entry name" value="E3 UBIQUITIN-PROTEIN LIGASE HECTD1"/>
    <property type="match status" value="1"/>
</dbReference>
<protein>
    <submittedName>
        <fullName evidence="9">Aste57867_1468 protein</fullName>
    </submittedName>
</protein>
<evidence type="ECO:0000313" key="10">
    <source>
        <dbReference type="Proteomes" id="UP000332933"/>
    </source>
</evidence>
<dbReference type="GO" id="GO:0000209">
    <property type="term" value="P:protein polyubiquitination"/>
    <property type="evidence" value="ECO:0007669"/>
    <property type="project" value="TreeGrafter"/>
</dbReference>
<dbReference type="OrthoDB" id="271273at2759"/>
<evidence type="ECO:0000256" key="6">
    <source>
        <dbReference type="PROSITE-ProRule" id="PRU00104"/>
    </source>
</evidence>
<dbReference type="InterPro" id="IPR035983">
    <property type="entry name" value="Hect_E3_ubiquitin_ligase"/>
</dbReference>
<evidence type="ECO:0000313" key="9">
    <source>
        <dbReference type="EMBL" id="VFT78684.1"/>
    </source>
</evidence>
<dbReference type="PANTHER" id="PTHR45670">
    <property type="entry name" value="E3 UBIQUITIN-PROTEIN LIGASE TRIP12"/>
    <property type="match status" value="1"/>
</dbReference>
<evidence type="ECO:0000256" key="2">
    <source>
        <dbReference type="ARBA" id="ARBA00022723"/>
    </source>
</evidence>
<organism evidence="9 10">
    <name type="scientific">Aphanomyces stellatus</name>
    <dbReference type="NCBI Taxonomy" id="120398"/>
    <lineage>
        <taxon>Eukaryota</taxon>
        <taxon>Sar</taxon>
        <taxon>Stramenopiles</taxon>
        <taxon>Oomycota</taxon>
        <taxon>Saprolegniomycetes</taxon>
        <taxon>Saprolegniales</taxon>
        <taxon>Verrucalvaceae</taxon>
        <taxon>Aphanomyces</taxon>
    </lineage>
</organism>
<evidence type="ECO:0000259" key="7">
    <source>
        <dbReference type="PROSITE" id="PS50237"/>
    </source>
</evidence>
<keyword evidence="3" id="KW-0863">Zinc-finger</keyword>
<dbReference type="EMBL" id="CAADRA010000118">
    <property type="protein sequence ID" value="VFT78684.1"/>
    <property type="molecule type" value="Genomic_DNA"/>
</dbReference>
<dbReference type="SMART" id="SM00119">
    <property type="entry name" value="HECTc"/>
    <property type="match status" value="1"/>
</dbReference>
<evidence type="ECO:0000313" key="8">
    <source>
        <dbReference type="EMBL" id="KAF0718811.1"/>
    </source>
</evidence>
<evidence type="ECO:0000256" key="4">
    <source>
        <dbReference type="ARBA" id="ARBA00022786"/>
    </source>
</evidence>
<dbReference type="InterPro" id="IPR045322">
    <property type="entry name" value="HECTD1/TRIP12-like"/>
</dbReference>
<dbReference type="Pfam" id="PF00632">
    <property type="entry name" value="HECT"/>
    <property type="match status" value="1"/>
</dbReference>
<dbReference type="InterPro" id="IPR001876">
    <property type="entry name" value="Znf_RanBP2"/>
</dbReference>
<dbReference type="GO" id="GO:0061630">
    <property type="term" value="F:ubiquitin protein ligase activity"/>
    <property type="evidence" value="ECO:0007669"/>
    <property type="project" value="InterPro"/>
</dbReference>
<dbReference type="InterPro" id="IPR000569">
    <property type="entry name" value="HECT_dom"/>
</dbReference>
<sequence length="1045" mass="115334">MMADDLGLLDACDPDALLAPLLALIEALHLQEKTPIELSLLVQLLEKWYYYPSLAALLVRAINTFLQHHPDHEPFSHAFLELMLHVAFDMHDPDATEQSLLWAVAVAGQDPTPLLLNGTLLFFLRQYHGSGHISLRRRTLQLAKVMLQVSGRIPDNVAALLACADAVGLYLDDADKIVSDSAFEWTTTVARRFVRLKPAYATLWLHRTAVQAYWLTHFARASAADKLSLLECLCPMAPHGLHPRWVPLVEENFNQEGSNHRFCQGSIQLLAAIASVGCVASVSSPVEPTTSGWSCSVCTFENPPEASTLCLVCDARRFETSLLLAWQDEWATRQVDFASAPEDVVCLAPVELTRFVDPLHAFLRFEAMADVLDAGVRLLLRILDKSSRRHLGLAAACLGVLASACPNTNMDAILDTFHLSDETNDECRDLLVQYCVVGPDTCDVAEGAHTVEQPQTLVQGNGLPLVNQKDLQNSDALVPHRRDALDFQFIHDKPTHHIDPNHFLRCRFHVTASDVVDALVHPLLSFGYVVSTITTIEPRTLADAVDFEAQLELALTVACQSDDRADDHHESPSGLLTWHTKLGTTLHPSDVVASAVQGSLNLVHVYHMSALALVPPPASSLSLDGVEHVSTSLPRFSHCVAREMQVPWRQMTKTMPLRYMPLLVVQPLVVPLCLRASFVLGSASARTLREASGGRSTIEVSRAALLASAVLATPPQRVVYVTFEGEKGHGVGPTTEFYSDLGRMFGHRQFGLWREDEDHGGSDAFVSTPNGWFPAARATTRRHLDQFNLFGRFLARACLDGYAIHVPLSLAFVQALQGKCLTWLDFATVDPQLAHAIDRLSHESAAAIASMELTFTVPGCDDHLLCEGGDAMPVTAATVAEYIALVKKALLETYLEPQVHAVRTGFGQLLNPVVLEMFTPHELQDLWYPHDQDEWQSDRILAGLAVAGGYTKACPQMQWLVELMVSMDRKERRNFLQFVTGTVCLPLGGWRQLSMTVQRVQNSDVLPSSNTCQRHLKLPAYATSEELERKLLLAIAEGQSYFALD</sequence>
<keyword evidence="4 6" id="KW-0833">Ubl conjugation pathway</keyword>
<reference evidence="8" key="2">
    <citation type="submission" date="2019-06" db="EMBL/GenBank/DDBJ databases">
        <title>Genomics analysis of Aphanomyces spp. identifies a new class of oomycete effector associated with host adaptation.</title>
        <authorList>
            <person name="Gaulin E."/>
        </authorList>
    </citation>
    <scope>NUCLEOTIDE SEQUENCE</scope>
    <source>
        <strain evidence="8">CBS 578.67</strain>
    </source>
</reference>
<dbReference type="SMART" id="SM00547">
    <property type="entry name" value="ZnF_RBZ"/>
    <property type="match status" value="1"/>
</dbReference>
<feature type="active site" description="Glycyl thioester intermediate" evidence="6">
    <location>
        <position position="1012"/>
    </location>
</feature>
<name>A0A485K9G9_9STRA</name>
<reference evidence="9 10" key="1">
    <citation type="submission" date="2019-03" db="EMBL/GenBank/DDBJ databases">
        <authorList>
            <person name="Gaulin E."/>
            <person name="Dumas B."/>
        </authorList>
    </citation>
    <scope>NUCLEOTIDE SEQUENCE [LARGE SCALE GENOMIC DNA]</scope>
    <source>
        <strain evidence="9">CBS 568.67</strain>
    </source>
</reference>